<dbReference type="AlphaFoldDB" id="A0A1D8K443"/>
<keyword evidence="3" id="KW-1185">Reference proteome</keyword>
<dbReference type="PRINTS" id="PR00368">
    <property type="entry name" value="FADPNR"/>
</dbReference>
<accession>A0A1D8K443</accession>
<dbReference type="SUPFAM" id="SSF46548">
    <property type="entry name" value="alpha-helical ferredoxin"/>
    <property type="match status" value="1"/>
</dbReference>
<dbReference type="Pfam" id="PF07992">
    <property type="entry name" value="Pyr_redox_2"/>
    <property type="match status" value="1"/>
</dbReference>
<evidence type="ECO:0000313" key="3">
    <source>
        <dbReference type="Proteomes" id="UP000095342"/>
    </source>
</evidence>
<name>A0A1D8K443_9GAMM</name>
<gene>
    <name evidence="2" type="ORF">BJI67_00480</name>
</gene>
<dbReference type="EMBL" id="CP017448">
    <property type="protein sequence ID" value="AOV15735.1"/>
    <property type="molecule type" value="Genomic_DNA"/>
</dbReference>
<evidence type="ECO:0000313" key="2">
    <source>
        <dbReference type="EMBL" id="AOV15735.1"/>
    </source>
</evidence>
<protein>
    <recommendedName>
        <fullName evidence="1">FAD/NAD(P)-binding domain-containing protein</fullName>
    </recommendedName>
</protein>
<dbReference type="GO" id="GO:0051536">
    <property type="term" value="F:iron-sulfur cluster binding"/>
    <property type="evidence" value="ECO:0007669"/>
    <property type="project" value="InterPro"/>
</dbReference>
<dbReference type="InterPro" id="IPR017938">
    <property type="entry name" value="Riboflavin_synthase-like_b-brl"/>
</dbReference>
<evidence type="ECO:0000259" key="1">
    <source>
        <dbReference type="Pfam" id="PF07992"/>
    </source>
</evidence>
<feature type="domain" description="FAD/NAD(P)-binding" evidence="1">
    <location>
        <begin position="378"/>
        <end position="593"/>
    </location>
</feature>
<dbReference type="InterPro" id="IPR009051">
    <property type="entry name" value="Helical_ferredxn"/>
</dbReference>
<organism evidence="2 3">
    <name type="scientific">Acidihalobacter aeolianus</name>
    <dbReference type="NCBI Taxonomy" id="2792603"/>
    <lineage>
        <taxon>Bacteria</taxon>
        <taxon>Pseudomonadati</taxon>
        <taxon>Pseudomonadota</taxon>
        <taxon>Gammaproteobacteria</taxon>
        <taxon>Chromatiales</taxon>
        <taxon>Ectothiorhodospiraceae</taxon>
        <taxon>Acidihalobacter</taxon>
    </lineage>
</organism>
<proteinExistence type="predicted"/>
<dbReference type="KEGG" id="aaeo:BJI67_00480"/>
<dbReference type="Gene3D" id="2.40.30.10">
    <property type="entry name" value="Translation factors"/>
    <property type="match status" value="1"/>
</dbReference>
<reference evidence="2 3" key="1">
    <citation type="submission" date="2016-09" db="EMBL/GenBank/DDBJ databases">
        <title>Acidihalobacter prosperus V6 (DSM14174).</title>
        <authorList>
            <person name="Khaleque H.N."/>
            <person name="Ramsay J.P."/>
            <person name="Murphy R.J.T."/>
            <person name="Kaksonen A.H."/>
            <person name="Boxall N.J."/>
            <person name="Watkin E.L.J."/>
        </authorList>
    </citation>
    <scope>NUCLEOTIDE SEQUENCE [LARGE SCALE GENOMIC DNA]</scope>
    <source>
        <strain evidence="2 3">V6</strain>
    </source>
</reference>
<sequence>MEQVLTLNLPGFGYEDLYRAERLPALDRAFATYLEAHDAELAASFARYRAQAAFEAGAESELLIAVAGVLEDFIAEVFGVRRECDALGGHAGRSALVWAFKNDFVKRSLQAAGDAQAHDFAALDACVDAWLGEVGGADREYAVAQLWRHAADAGDEQRIATLAAWVRAAATCEAGRAATAGWGSFRFPARRDFAALVRTELQPAARGCGVEVKPAARRQRDGFALTDMRYARGEVLDQVHYCKFCHSHQGDYCSKGFPGKGEEKTRSNPLGVPLEGCPLEEKISEANALMRDGHTLGALATIMIDNPLVPATGHRICNDCMKSCIYQKQDPVDMPQIETRILDDVLNLPWGYEIYFLLTRWNPLNRERPYTLPYHGTDVLCVGAGPAGFNLSHHLLQAGFGVVGVDGLKIEPLPADLTGADGRTPRPVREVAALRESLDERVMAGFGGVAEYGITVRWDKNFLKIIHLTLARSRHYRLYGGIRFGGTLTIDDAWDYGFEHIALAIGAGRPTIVPVKNHLARGIRQASDFLMGLQLTGAAKRASLANLQVRLPAVVIGGGLTAIDTATEVQAYYIRQVEKLLERCETLGMAAVERTLDGEEAAILEEFLAHGREVKRERERARRLGVAPDFAGLVDRWGGVTVAYRRRMGDSPAYLRNHEEIEKALEEGIRYAEGLNPREALVDRNGHVRAMVFDGADGERVDLPARAVLMAAGSVPNTSYEREHADTFEMDGRFYAAYGLDGERAAAGDREAVFTSYRKDGRRISFLGDNHPVYSGSVVRAMASGRAGARALVRLFAERIGDGGYATKWDALCARLDENLRPRIVAVTRLAEHLVSIAVHAPQASRNWQPGQVYRLQNFETRVARGLGTALQMEGMAVDGVQVDKAQGRIHLLINEVGTSSRLAGALAAGDPVVLMGPTGTSLPMPAGQTITVIGGHSAVTSMIDGSHAWKEAGNRVLMVAHLAERQRAGALQTLVQEAADEVVWVLDGDEPLDGLRAQDRCVTGGMAAYLRAVAAEGGDTGGWVEASDQFVISDRPDVMDLLVTAFKGDLAARLKPGAHGTAVVNSPMQCMLKEVCAQCLCQHRRGDDPDAAPKTVFSCFNQHQPLFDVDFDNLRLRQRQNALQERIASLWLSHVQSSAPTALAESR</sequence>
<dbReference type="SUPFAM" id="SSF63380">
    <property type="entry name" value="Riboflavin synthase domain-like"/>
    <property type="match status" value="1"/>
</dbReference>
<dbReference type="RefSeq" id="WP_070071336.1">
    <property type="nucleotide sequence ID" value="NZ_CP017448.1"/>
</dbReference>
<dbReference type="SUPFAM" id="SSF51905">
    <property type="entry name" value="FAD/NAD(P)-binding domain"/>
    <property type="match status" value="1"/>
</dbReference>
<dbReference type="GO" id="GO:0016491">
    <property type="term" value="F:oxidoreductase activity"/>
    <property type="evidence" value="ECO:0007669"/>
    <property type="project" value="InterPro"/>
</dbReference>
<dbReference type="InterPro" id="IPR036188">
    <property type="entry name" value="FAD/NAD-bd_sf"/>
</dbReference>
<dbReference type="Proteomes" id="UP000095342">
    <property type="component" value="Chromosome"/>
</dbReference>
<dbReference type="Gene3D" id="3.50.50.60">
    <property type="entry name" value="FAD/NAD(P)-binding domain"/>
    <property type="match status" value="1"/>
</dbReference>
<dbReference type="Gene3D" id="1.10.1060.10">
    <property type="entry name" value="Alpha-helical ferredoxin"/>
    <property type="match status" value="1"/>
</dbReference>
<dbReference type="InterPro" id="IPR023753">
    <property type="entry name" value="FAD/NAD-binding_dom"/>
</dbReference>